<accession>C6B9U1</accession>
<geneLocation type="plasmid" evidence="1 2">
    <name>pR132504</name>
</geneLocation>
<dbReference type="HOGENOM" id="CLU_3256903_0_0_5"/>
<proteinExistence type="predicted"/>
<name>C6B9U1_RHILS</name>
<evidence type="ECO:0000313" key="2">
    <source>
        <dbReference type="Proteomes" id="UP000002256"/>
    </source>
</evidence>
<dbReference type="AlphaFoldDB" id="C6B9U1"/>
<dbReference type="Proteomes" id="UP000002256">
    <property type="component" value="Plasmid pR132504"/>
</dbReference>
<reference evidence="1 2" key="1">
    <citation type="journal article" date="2010" name="Stand. Genomic Sci.">
        <title>Complete genome sequence of Rhizobium leguminosarum bv. trifolii strain WSM1325, an effective microsymbiont of annual Mediterranean clovers.</title>
        <authorList>
            <person name="Reeve W."/>
            <person name="O'Hara G."/>
            <person name="Chain P."/>
            <person name="Ardley J."/>
            <person name="Brau L."/>
            <person name="Nandesena K."/>
            <person name="Tiwari R."/>
            <person name="Copeland A."/>
            <person name="Nolan M."/>
            <person name="Han C."/>
            <person name="Brettin T."/>
            <person name="Land M."/>
            <person name="Ovchinikova G."/>
            <person name="Ivanova N."/>
            <person name="Mavromatis K."/>
            <person name="Markowitz V."/>
            <person name="Kyrpides N."/>
            <person name="Melino V."/>
            <person name="Denton M."/>
            <person name="Yates R."/>
            <person name="Howieson J."/>
        </authorList>
    </citation>
    <scope>NUCLEOTIDE SEQUENCE [LARGE SCALE GENOMIC DNA]</scope>
    <source>
        <strain evidence="1 2">WSM1325</strain>
        <plasmid evidence="2">Plasmid pR132504</plasmid>
    </source>
</reference>
<sequence length="42" mass="4581">MGMIAMSERDLQRIEILSKVVDGHMTMVAAVHVLTRDLAGAN</sequence>
<dbReference type="EMBL" id="CP001626">
    <property type="protein sequence ID" value="ACS60963.1"/>
    <property type="molecule type" value="Genomic_DNA"/>
</dbReference>
<gene>
    <name evidence="1" type="ordered locus">Rleg_6209</name>
</gene>
<dbReference type="KEGG" id="rlg:Rleg_6209"/>
<organism evidence="1 2">
    <name type="scientific">Rhizobium leguminosarum bv. trifolii (strain WSM1325)</name>
    <dbReference type="NCBI Taxonomy" id="395491"/>
    <lineage>
        <taxon>Bacteria</taxon>
        <taxon>Pseudomonadati</taxon>
        <taxon>Pseudomonadota</taxon>
        <taxon>Alphaproteobacteria</taxon>
        <taxon>Hyphomicrobiales</taxon>
        <taxon>Rhizobiaceae</taxon>
        <taxon>Rhizobium/Agrobacterium group</taxon>
        <taxon>Rhizobium</taxon>
    </lineage>
</organism>
<keyword evidence="1" id="KW-0614">Plasmid</keyword>
<protein>
    <submittedName>
        <fullName evidence="1">Uncharacterized protein</fullName>
    </submittedName>
</protein>
<evidence type="ECO:0000313" key="1">
    <source>
        <dbReference type="EMBL" id="ACS60963.1"/>
    </source>
</evidence>